<reference evidence="6" key="1">
    <citation type="journal article" date="2019" name="Int. J. Syst. Evol. Microbiol.">
        <title>The Global Catalogue of Microorganisms (GCM) 10K type strain sequencing project: providing services to taxonomists for standard genome sequencing and annotation.</title>
        <authorList>
            <consortium name="The Broad Institute Genomics Platform"/>
            <consortium name="The Broad Institute Genome Sequencing Center for Infectious Disease"/>
            <person name="Wu L."/>
            <person name="Ma J."/>
        </authorList>
    </citation>
    <scope>NUCLEOTIDE SEQUENCE [LARGE SCALE GENOMIC DNA]</scope>
    <source>
        <strain evidence="6">JCM 16898</strain>
    </source>
</reference>
<gene>
    <name evidence="5" type="ORF">GCM10022222_26650</name>
</gene>
<proteinExistence type="inferred from homology"/>
<protein>
    <submittedName>
        <fullName evidence="5">LppX_LprAFG lipoprotein</fullName>
    </submittedName>
</protein>
<comment type="subcellular location">
    <subcellularLocation>
        <location evidence="1">Cell envelope</location>
    </subcellularLocation>
</comment>
<sequence length="167" mass="17729">MAVNGVLPRLPLSKLDGEAGLDNGGRAAGTGELANSTGEREFSFTVNGGAATTKDSKGHATSGPATFTVQRFLGPDGGFVNLLGALRKPQTEIRETIQGVDGYRVGGTLPQAVASRLVPQIHSDVNVKVWVTVTQPHRFARLWLQVPPETITDSPVMFEVLLTQQVP</sequence>
<keyword evidence="6" id="KW-1185">Reference proteome</keyword>
<keyword evidence="5" id="KW-0449">Lipoprotein</keyword>
<evidence type="ECO:0000256" key="2">
    <source>
        <dbReference type="ARBA" id="ARBA00009194"/>
    </source>
</evidence>
<comment type="caution">
    <text evidence="5">The sequence shown here is derived from an EMBL/GenBank/DDBJ whole genome shotgun (WGS) entry which is preliminary data.</text>
</comment>
<dbReference type="Gene3D" id="2.50.20.20">
    <property type="match status" value="1"/>
</dbReference>
<dbReference type="Proteomes" id="UP001500689">
    <property type="component" value="Unassembled WGS sequence"/>
</dbReference>
<accession>A0ABP6VUZ0</accession>
<evidence type="ECO:0000313" key="5">
    <source>
        <dbReference type="EMBL" id="GAA3541621.1"/>
    </source>
</evidence>
<dbReference type="CDD" id="cd16334">
    <property type="entry name" value="LppX-like"/>
    <property type="match status" value="1"/>
</dbReference>
<evidence type="ECO:0000256" key="4">
    <source>
        <dbReference type="SAM" id="MobiDB-lite"/>
    </source>
</evidence>
<dbReference type="InterPro" id="IPR029046">
    <property type="entry name" value="LolA/LolB/LppX"/>
</dbReference>
<name>A0ABP6VUZ0_9PSEU</name>
<evidence type="ECO:0000256" key="3">
    <source>
        <dbReference type="ARBA" id="ARBA00022475"/>
    </source>
</evidence>
<dbReference type="SUPFAM" id="SSF89392">
    <property type="entry name" value="Prokaryotic lipoproteins and lipoprotein localization factors"/>
    <property type="match status" value="1"/>
</dbReference>
<dbReference type="Pfam" id="PF07161">
    <property type="entry name" value="LppX_LprAFG"/>
    <property type="match status" value="1"/>
</dbReference>
<organism evidence="5 6">
    <name type="scientific">Amycolatopsis ultiminotia</name>
    <dbReference type="NCBI Taxonomy" id="543629"/>
    <lineage>
        <taxon>Bacteria</taxon>
        <taxon>Bacillati</taxon>
        <taxon>Actinomycetota</taxon>
        <taxon>Actinomycetes</taxon>
        <taxon>Pseudonocardiales</taxon>
        <taxon>Pseudonocardiaceae</taxon>
        <taxon>Amycolatopsis</taxon>
    </lineage>
</organism>
<evidence type="ECO:0000256" key="1">
    <source>
        <dbReference type="ARBA" id="ARBA00004196"/>
    </source>
</evidence>
<keyword evidence="3" id="KW-0472">Membrane</keyword>
<feature type="region of interest" description="Disordered" evidence="4">
    <location>
        <begin position="14"/>
        <end position="37"/>
    </location>
</feature>
<dbReference type="EMBL" id="BAAAZN010000004">
    <property type="protein sequence ID" value="GAA3541621.1"/>
    <property type="molecule type" value="Genomic_DNA"/>
</dbReference>
<evidence type="ECO:0000313" key="6">
    <source>
        <dbReference type="Proteomes" id="UP001500689"/>
    </source>
</evidence>
<comment type="similarity">
    <text evidence="2">Belongs to the LppX/LprAFG lipoprotein family.</text>
</comment>
<dbReference type="InterPro" id="IPR009830">
    <property type="entry name" value="LppX/LprAFG"/>
</dbReference>
<keyword evidence="3" id="KW-1003">Cell membrane</keyword>